<sequence>MRRIVLGLAGAAVALGVAGAALAVRASSAGLDATLLTALRAGSGLALEAKDARLTLWPTPRLRFDDVRVATAEGAPVARLKALVVKPAFMSLVTGRASVTDVTLLSPVIQAEAVDLERLARALSDAQRGTPPSVRVVDGEVRWGKGQVSAIDAGFALTRGGQLAATGVARFRDRTVEGAMTVDDVFAAARGARSDLRLKLDGDGLRIAFEGHAVRTEGGRRLEGELGLRARSLKEVAAWLGAPLPAVSAPLADVTLSGRGLIDRAGLALDGAELALDGAQFDGAARFGRTPDGRPDVEATLDAEAIDLTPYLGAVSDSPSGDWRRRGIDVRTLAALNLDLRLSARRLRAAAITLGPTAATVSVAHGALDMVVGEASVYGGVVGGRLALEPYGAAARLRLSLRGAGVELGPLLRDAAGQERLSGELSGEFAAEGQGATPGAILRSLSGRGSASLQGGAVGGLRARALALLGLGGKIEVRTAEGSATVSGGVARTGDLRLGGPSAELRLSGEADLPSGRLNLTGALAVTEGATIPARVRGRIDDPKLRLDPLGADRRSDAGGLRPAPAP</sequence>
<feature type="region of interest" description="Disordered" evidence="1">
    <location>
        <begin position="543"/>
        <end position="567"/>
    </location>
</feature>
<feature type="signal peptide" evidence="2">
    <location>
        <begin position="1"/>
        <end position="23"/>
    </location>
</feature>
<reference evidence="4" key="1">
    <citation type="journal article" date="2014" name="Int. J. Syst. Evol. Microbiol.">
        <title>Complete genome sequence of Corynebacterium casei LMG S-19264T (=DSM 44701T), isolated from a smear-ripened cheese.</title>
        <authorList>
            <consortium name="US DOE Joint Genome Institute (JGI-PGF)"/>
            <person name="Walter F."/>
            <person name="Albersmeier A."/>
            <person name="Kalinowski J."/>
            <person name="Ruckert C."/>
        </authorList>
    </citation>
    <scope>NUCLEOTIDE SEQUENCE</scope>
    <source>
        <strain evidence="4">VKM B-2555</strain>
    </source>
</reference>
<proteinExistence type="predicted"/>
<dbReference type="InterPro" id="IPR007844">
    <property type="entry name" value="AsmA"/>
</dbReference>
<keyword evidence="5" id="KW-1185">Reference proteome</keyword>
<dbReference type="GO" id="GO:0090313">
    <property type="term" value="P:regulation of protein targeting to membrane"/>
    <property type="evidence" value="ECO:0007669"/>
    <property type="project" value="TreeGrafter"/>
</dbReference>
<dbReference type="Proteomes" id="UP001143364">
    <property type="component" value="Unassembled WGS sequence"/>
</dbReference>
<comment type="caution">
    <text evidence="4">The sequence shown here is derived from an EMBL/GenBank/DDBJ whole genome shotgun (WGS) entry which is preliminary data.</text>
</comment>
<gene>
    <name evidence="4" type="ORF">GCM10008171_09660</name>
</gene>
<dbReference type="AlphaFoldDB" id="A0A9W6JEV5"/>
<dbReference type="PANTHER" id="PTHR30441:SF4">
    <property type="entry name" value="PROTEIN ASMA"/>
    <property type="match status" value="1"/>
</dbReference>
<reference evidence="4" key="2">
    <citation type="submission" date="2023-01" db="EMBL/GenBank/DDBJ databases">
        <authorList>
            <person name="Sun Q."/>
            <person name="Evtushenko L."/>
        </authorList>
    </citation>
    <scope>NUCLEOTIDE SEQUENCE</scope>
    <source>
        <strain evidence="4">VKM B-2555</strain>
    </source>
</reference>
<evidence type="ECO:0000313" key="4">
    <source>
        <dbReference type="EMBL" id="GLK75712.1"/>
    </source>
</evidence>
<organism evidence="4 5">
    <name type="scientific">Methylopila jiangsuensis</name>
    <dbReference type="NCBI Taxonomy" id="586230"/>
    <lineage>
        <taxon>Bacteria</taxon>
        <taxon>Pseudomonadati</taxon>
        <taxon>Pseudomonadota</taxon>
        <taxon>Alphaproteobacteria</taxon>
        <taxon>Hyphomicrobiales</taxon>
        <taxon>Methylopilaceae</taxon>
        <taxon>Methylopila</taxon>
    </lineage>
</organism>
<dbReference type="EMBL" id="BSFK01000005">
    <property type="protein sequence ID" value="GLK75712.1"/>
    <property type="molecule type" value="Genomic_DNA"/>
</dbReference>
<feature type="chain" id="PRO_5040794818" description="AsmA domain-containing protein" evidence="2">
    <location>
        <begin position="24"/>
        <end position="567"/>
    </location>
</feature>
<dbReference type="RefSeq" id="WP_271203651.1">
    <property type="nucleotide sequence ID" value="NZ_BSFK01000005.1"/>
</dbReference>
<dbReference type="Pfam" id="PF05170">
    <property type="entry name" value="AsmA"/>
    <property type="match status" value="1"/>
</dbReference>
<feature type="compositionally biased region" description="Basic and acidic residues" evidence="1">
    <location>
        <begin position="543"/>
        <end position="557"/>
    </location>
</feature>
<evidence type="ECO:0000313" key="5">
    <source>
        <dbReference type="Proteomes" id="UP001143364"/>
    </source>
</evidence>
<accession>A0A9W6JEV5</accession>
<name>A0A9W6JEV5_9HYPH</name>
<dbReference type="GO" id="GO:0005886">
    <property type="term" value="C:plasma membrane"/>
    <property type="evidence" value="ECO:0007669"/>
    <property type="project" value="TreeGrafter"/>
</dbReference>
<evidence type="ECO:0000256" key="2">
    <source>
        <dbReference type="SAM" id="SignalP"/>
    </source>
</evidence>
<evidence type="ECO:0000259" key="3">
    <source>
        <dbReference type="Pfam" id="PF05170"/>
    </source>
</evidence>
<dbReference type="InterPro" id="IPR052894">
    <property type="entry name" value="AsmA-related"/>
</dbReference>
<dbReference type="PANTHER" id="PTHR30441">
    <property type="entry name" value="DUF748 DOMAIN-CONTAINING PROTEIN"/>
    <property type="match status" value="1"/>
</dbReference>
<evidence type="ECO:0000256" key="1">
    <source>
        <dbReference type="SAM" id="MobiDB-lite"/>
    </source>
</evidence>
<feature type="domain" description="AsmA" evidence="3">
    <location>
        <begin position="328"/>
        <end position="461"/>
    </location>
</feature>
<keyword evidence="2" id="KW-0732">Signal</keyword>
<protein>
    <recommendedName>
        <fullName evidence="3">AsmA domain-containing protein</fullName>
    </recommendedName>
</protein>